<dbReference type="InterPro" id="IPR020846">
    <property type="entry name" value="MFS_dom"/>
</dbReference>
<keyword evidence="4 7" id="KW-0812">Transmembrane</keyword>
<accession>A0AAE2ZNI4</accession>
<keyword evidence="2" id="KW-0813">Transport</keyword>
<feature type="transmembrane region" description="Helical" evidence="7">
    <location>
        <begin position="281"/>
        <end position="299"/>
    </location>
</feature>
<organism evidence="9 10">
    <name type="scientific">Flavimaribacter sediminis</name>
    <dbReference type="NCBI Taxonomy" id="2865987"/>
    <lineage>
        <taxon>Bacteria</taxon>
        <taxon>Pseudomonadati</taxon>
        <taxon>Pseudomonadota</taxon>
        <taxon>Alphaproteobacteria</taxon>
        <taxon>Hyphomicrobiales</taxon>
        <taxon>Rhizobiaceae</taxon>
        <taxon>Flavimaribacter</taxon>
    </lineage>
</organism>
<evidence type="ECO:0000256" key="2">
    <source>
        <dbReference type="ARBA" id="ARBA00022448"/>
    </source>
</evidence>
<dbReference type="EMBL" id="JAICBX010000001">
    <property type="protein sequence ID" value="MBW8636602.1"/>
    <property type="molecule type" value="Genomic_DNA"/>
</dbReference>
<sequence length="396" mass="41743">MDSRAHDTVTIAEAEAPIAWLPVSAAIASISAVGIALGLGLPLLSFILEREGVSASLIGLNSAVAGIASLAIAPFCTPIAMRFGVADTMLAGAVIAALSAIGFYLAPHFWMWFPLRVTFHGAITLLFVLSEFWINTAAPPSRRGFILGLYATVLSLGFALGPMLFSILGSEGIVPFLVGSAIILASAIPVMMARNESPRLERRSIGPFFKYVYLVPTATAAVFVFGAVESGGFALFPVYSLRIGFTEGDGALLLTMIGLGNVLFQIPIGILSDRVRDRRSLLTLFAVVGLAGALFLPVLSINWWLLAAVLFVWGAVVAGLYTVGLAHLGARLHGGELASANAAFIFCYSIGMMIGPQVLGSSISAMGPHGFAYGLAFFFLIYIALSMGRILIRPAR</sequence>
<evidence type="ECO:0000256" key="3">
    <source>
        <dbReference type="ARBA" id="ARBA00022475"/>
    </source>
</evidence>
<feature type="transmembrane region" description="Helical" evidence="7">
    <location>
        <begin position="213"/>
        <end position="239"/>
    </location>
</feature>
<dbReference type="PANTHER" id="PTHR23521:SF2">
    <property type="entry name" value="TRANSPORTER MFS SUPERFAMILY"/>
    <property type="match status" value="1"/>
</dbReference>
<evidence type="ECO:0000256" key="7">
    <source>
        <dbReference type="SAM" id="Phobius"/>
    </source>
</evidence>
<feature type="transmembrane region" description="Helical" evidence="7">
    <location>
        <begin position="251"/>
        <end position="269"/>
    </location>
</feature>
<keyword evidence="10" id="KW-1185">Reference proteome</keyword>
<feature type="transmembrane region" description="Helical" evidence="7">
    <location>
        <begin position="88"/>
        <end position="106"/>
    </location>
</feature>
<evidence type="ECO:0000259" key="8">
    <source>
        <dbReference type="PROSITE" id="PS50850"/>
    </source>
</evidence>
<dbReference type="InterPro" id="IPR047200">
    <property type="entry name" value="MFS_YcaD-like"/>
</dbReference>
<dbReference type="AlphaFoldDB" id="A0AAE2ZNI4"/>
<dbReference type="Gene3D" id="1.20.1250.20">
    <property type="entry name" value="MFS general substrate transporter like domains"/>
    <property type="match status" value="1"/>
</dbReference>
<dbReference type="GO" id="GO:0022857">
    <property type="term" value="F:transmembrane transporter activity"/>
    <property type="evidence" value="ECO:0007669"/>
    <property type="project" value="InterPro"/>
</dbReference>
<proteinExistence type="predicted"/>
<evidence type="ECO:0000256" key="5">
    <source>
        <dbReference type="ARBA" id="ARBA00022989"/>
    </source>
</evidence>
<evidence type="ECO:0000256" key="1">
    <source>
        <dbReference type="ARBA" id="ARBA00004651"/>
    </source>
</evidence>
<feature type="transmembrane region" description="Helical" evidence="7">
    <location>
        <begin position="146"/>
        <end position="167"/>
    </location>
</feature>
<reference evidence="9" key="1">
    <citation type="submission" date="2021-08" db="EMBL/GenBank/DDBJ databases">
        <title>Hoeflea bacterium WL0058 sp. nov., isolated from the sediment.</title>
        <authorList>
            <person name="Wang L."/>
            <person name="Zhang D."/>
        </authorList>
    </citation>
    <scope>NUCLEOTIDE SEQUENCE</scope>
    <source>
        <strain evidence="9">WL0058</strain>
    </source>
</reference>
<dbReference type="PROSITE" id="PS50850">
    <property type="entry name" value="MFS"/>
    <property type="match status" value="1"/>
</dbReference>
<dbReference type="GO" id="GO:0005886">
    <property type="term" value="C:plasma membrane"/>
    <property type="evidence" value="ECO:0007669"/>
    <property type="project" value="UniProtKB-SubCell"/>
</dbReference>
<comment type="caution">
    <text evidence="9">The sequence shown here is derived from an EMBL/GenBank/DDBJ whole genome shotgun (WGS) entry which is preliminary data.</text>
</comment>
<evidence type="ECO:0000313" key="9">
    <source>
        <dbReference type="EMBL" id="MBW8636602.1"/>
    </source>
</evidence>
<feature type="transmembrane region" description="Helical" evidence="7">
    <location>
        <begin position="371"/>
        <end position="392"/>
    </location>
</feature>
<feature type="transmembrane region" description="Helical" evidence="7">
    <location>
        <begin position="305"/>
        <end position="328"/>
    </location>
</feature>
<dbReference type="Proteomes" id="UP001196509">
    <property type="component" value="Unassembled WGS sequence"/>
</dbReference>
<dbReference type="Pfam" id="PF07690">
    <property type="entry name" value="MFS_1"/>
    <property type="match status" value="1"/>
</dbReference>
<gene>
    <name evidence="9" type="ORF">K1W69_05315</name>
</gene>
<feature type="domain" description="Major facilitator superfamily (MFS) profile" evidence="8">
    <location>
        <begin position="17"/>
        <end position="396"/>
    </location>
</feature>
<feature type="transmembrane region" description="Helical" evidence="7">
    <location>
        <begin position="173"/>
        <end position="192"/>
    </location>
</feature>
<dbReference type="SUPFAM" id="SSF103473">
    <property type="entry name" value="MFS general substrate transporter"/>
    <property type="match status" value="1"/>
</dbReference>
<dbReference type="CDD" id="cd17477">
    <property type="entry name" value="MFS_YcaD_like"/>
    <property type="match status" value="1"/>
</dbReference>
<evidence type="ECO:0000256" key="6">
    <source>
        <dbReference type="ARBA" id="ARBA00023136"/>
    </source>
</evidence>
<evidence type="ECO:0000256" key="4">
    <source>
        <dbReference type="ARBA" id="ARBA00022692"/>
    </source>
</evidence>
<feature type="transmembrane region" description="Helical" evidence="7">
    <location>
        <begin position="20"/>
        <end position="47"/>
    </location>
</feature>
<feature type="transmembrane region" description="Helical" evidence="7">
    <location>
        <begin position="340"/>
        <end position="359"/>
    </location>
</feature>
<name>A0AAE2ZNI4_9HYPH</name>
<keyword evidence="3" id="KW-1003">Cell membrane</keyword>
<dbReference type="InterPro" id="IPR036259">
    <property type="entry name" value="MFS_trans_sf"/>
</dbReference>
<dbReference type="RefSeq" id="WP_220227269.1">
    <property type="nucleotide sequence ID" value="NZ_JAICBX010000001.1"/>
</dbReference>
<dbReference type="PANTHER" id="PTHR23521">
    <property type="entry name" value="TRANSPORTER MFS SUPERFAMILY"/>
    <property type="match status" value="1"/>
</dbReference>
<evidence type="ECO:0000313" key="10">
    <source>
        <dbReference type="Proteomes" id="UP001196509"/>
    </source>
</evidence>
<dbReference type="InterPro" id="IPR011701">
    <property type="entry name" value="MFS"/>
</dbReference>
<feature type="transmembrane region" description="Helical" evidence="7">
    <location>
        <begin position="112"/>
        <end position="134"/>
    </location>
</feature>
<feature type="transmembrane region" description="Helical" evidence="7">
    <location>
        <begin position="53"/>
        <end position="76"/>
    </location>
</feature>
<protein>
    <submittedName>
        <fullName evidence="9">MFS transporter</fullName>
    </submittedName>
</protein>
<keyword evidence="6 7" id="KW-0472">Membrane</keyword>
<comment type="subcellular location">
    <subcellularLocation>
        <location evidence="1">Cell membrane</location>
        <topology evidence="1">Multi-pass membrane protein</topology>
    </subcellularLocation>
</comment>
<keyword evidence="5 7" id="KW-1133">Transmembrane helix</keyword>